<dbReference type="UniPathway" id="UPA00121">
    <property type="reaction ID" value="UER00345"/>
</dbReference>
<dbReference type="InterPro" id="IPR002912">
    <property type="entry name" value="ACT_dom"/>
</dbReference>
<evidence type="ECO:0000256" key="1">
    <source>
        <dbReference type="ARBA" id="ARBA00004741"/>
    </source>
</evidence>
<evidence type="ECO:0000256" key="10">
    <source>
        <dbReference type="RuleBase" id="RU361254"/>
    </source>
</evidence>
<dbReference type="GO" id="GO:0005737">
    <property type="term" value="C:cytoplasm"/>
    <property type="evidence" value="ECO:0007669"/>
    <property type="project" value="TreeGrafter"/>
</dbReference>
<dbReference type="CDD" id="cd13633">
    <property type="entry name" value="PBP2_Sa-PDT_like"/>
    <property type="match status" value="1"/>
</dbReference>
<dbReference type="Pfam" id="PF01842">
    <property type="entry name" value="ACT"/>
    <property type="match status" value="1"/>
</dbReference>
<comment type="pathway">
    <text evidence="1 10">Amino-acid biosynthesis; L-phenylalanine biosynthesis; phenylpyruvate from prephenate: step 1/1.</text>
</comment>
<evidence type="ECO:0000256" key="8">
    <source>
        <dbReference type="ARBA" id="ARBA00047848"/>
    </source>
</evidence>
<keyword evidence="7 10" id="KW-0456">Lyase</keyword>
<evidence type="ECO:0000256" key="5">
    <source>
        <dbReference type="ARBA" id="ARBA00023141"/>
    </source>
</evidence>
<dbReference type="PROSITE" id="PS51671">
    <property type="entry name" value="ACT"/>
    <property type="match status" value="1"/>
</dbReference>
<proteinExistence type="predicted"/>
<comment type="catalytic activity">
    <reaction evidence="8 10">
        <text>prephenate + H(+) = 3-phenylpyruvate + CO2 + H2O</text>
        <dbReference type="Rhea" id="RHEA:21648"/>
        <dbReference type="ChEBI" id="CHEBI:15377"/>
        <dbReference type="ChEBI" id="CHEBI:15378"/>
        <dbReference type="ChEBI" id="CHEBI:16526"/>
        <dbReference type="ChEBI" id="CHEBI:18005"/>
        <dbReference type="ChEBI" id="CHEBI:29934"/>
        <dbReference type="EC" id="4.2.1.51"/>
    </reaction>
</comment>
<evidence type="ECO:0000259" key="11">
    <source>
        <dbReference type="PROSITE" id="PS51171"/>
    </source>
</evidence>
<dbReference type="AlphaFoldDB" id="A0A1H0VNV0"/>
<dbReference type="FunFam" id="3.40.190.10:FF:000034">
    <property type="entry name" value="Chorismate mutase/prephenate dehydratase"/>
    <property type="match status" value="1"/>
</dbReference>
<dbReference type="GO" id="GO:0004664">
    <property type="term" value="F:prephenate dehydratase activity"/>
    <property type="evidence" value="ECO:0007669"/>
    <property type="project" value="UniProtKB-UniRule"/>
</dbReference>
<dbReference type="Pfam" id="PF00800">
    <property type="entry name" value="PDT"/>
    <property type="match status" value="1"/>
</dbReference>
<dbReference type="InterPro" id="IPR018528">
    <property type="entry name" value="Preph_deHydtase_CS"/>
</dbReference>
<dbReference type="PROSITE" id="PS51171">
    <property type="entry name" value="PREPHENATE_DEHYDR_3"/>
    <property type="match status" value="1"/>
</dbReference>
<feature type="domain" description="ACT" evidence="12">
    <location>
        <begin position="235"/>
        <end position="316"/>
    </location>
</feature>
<keyword evidence="5 10" id="KW-0057">Aromatic amino acid biosynthesis</keyword>
<evidence type="ECO:0000256" key="3">
    <source>
        <dbReference type="ARBA" id="ARBA00021872"/>
    </source>
</evidence>
<organism evidence="13 14">
    <name type="scientific">Selenomonas ruminantium</name>
    <dbReference type="NCBI Taxonomy" id="971"/>
    <lineage>
        <taxon>Bacteria</taxon>
        <taxon>Bacillati</taxon>
        <taxon>Bacillota</taxon>
        <taxon>Negativicutes</taxon>
        <taxon>Selenomonadales</taxon>
        <taxon>Selenomonadaceae</taxon>
        <taxon>Selenomonas</taxon>
    </lineage>
</organism>
<dbReference type="NCBIfam" id="NF008865">
    <property type="entry name" value="PRK11898.1"/>
    <property type="match status" value="1"/>
</dbReference>
<name>A0A1H0VNV0_SELRU</name>
<dbReference type="PANTHER" id="PTHR21022:SF19">
    <property type="entry name" value="PREPHENATE DEHYDRATASE-RELATED"/>
    <property type="match status" value="1"/>
</dbReference>
<evidence type="ECO:0000256" key="7">
    <source>
        <dbReference type="ARBA" id="ARBA00023239"/>
    </source>
</evidence>
<dbReference type="InterPro" id="IPR001086">
    <property type="entry name" value="Preph_deHydtase"/>
</dbReference>
<dbReference type="Gene3D" id="3.40.190.10">
    <property type="entry name" value="Periplasmic binding protein-like II"/>
    <property type="match status" value="2"/>
</dbReference>
<sequence>MLVNYYHLCYDNNNLKRNQVLKASSIRFKDEAFLVRGMCMAKTMGVLGPAGTHSEAAAVYLKKYCQEDYRLVLFADIFDCLQAVENGEVDSALVPVENSLEGAINISLDTLARSDGLHVWRELIWPVHNQLLAKRKGEIKRIYSHAQPISQCRAFLQEHYPQAELIKVSSTARAAEIVADSEDDHCAAIATARAGELLGLIPIAKEIQDSAANCTRFFQVGREAQAFLPKEKLLVICQIDGQQAGALFDVLKEFAQRGINMTRIESRPARTELGAYIFFFDLEYVDSPQLDESLAAVAEKSIWLRNLGTYPVIQVK</sequence>
<dbReference type="PROSITE" id="PS00858">
    <property type="entry name" value="PREPHENATE_DEHYDR_2"/>
    <property type="match status" value="1"/>
</dbReference>
<keyword evidence="6 10" id="KW-0584">Phenylalanine biosynthesis</keyword>
<feature type="domain" description="Prephenate dehydratase" evidence="11">
    <location>
        <begin position="43"/>
        <end position="222"/>
    </location>
</feature>
<dbReference type="CDD" id="cd04905">
    <property type="entry name" value="ACT_CM-PDT"/>
    <property type="match status" value="1"/>
</dbReference>
<reference evidence="13 14" key="1">
    <citation type="submission" date="2016-10" db="EMBL/GenBank/DDBJ databases">
        <authorList>
            <person name="de Groot N.N."/>
        </authorList>
    </citation>
    <scope>NUCLEOTIDE SEQUENCE [LARGE SCALE GENOMIC DNA]</scope>
    <source>
        <strain evidence="13 14">S137</strain>
    </source>
</reference>
<evidence type="ECO:0000256" key="2">
    <source>
        <dbReference type="ARBA" id="ARBA00013147"/>
    </source>
</evidence>
<keyword evidence="4 10" id="KW-0028">Amino-acid biosynthesis</keyword>
<dbReference type="InterPro" id="IPR008242">
    <property type="entry name" value="Chor_mutase/pphenate_deHydtase"/>
</dbReference>
<accession>A0A1H0VNV0</accession>
<dbReference type="PANTHER" id="PTHR21022">
    <property type="entry name" value="PREPHENATE DEHYDRATASE P PROTEIN"/>
    <property type="match status" value="1"/>
</dbReference>
<dbReference type="GO" id="GO:0009094">
    <property type="term" value="P:L-phenylalanine biosynthetic process"/>
    <property type="evidence" value="ECO:0007669"/>
    <property type="project" value="UniProtKB-UniPathway"/>
</dbReference>
<evidence type="ECO:0000256" key="9">
    <source>
        <dbReference type="PIRSR" id="PIRSR001500-2"/>
    </source>
</evidence>
<dbReference type="EMBL" id="FNJQ01000062">
    <property type="protein sequence ID" value="SDP79756.1"/>
    <property type="molecule type" value="Genomic_DNA"/>
</dbReference>
<gene>
    <name evidence="10" type="primary">pheA</name>
    <name evidence="13" type="ORF">SAMN05216366_1629</name>
</gene>
<evidence type="ECO:0000313" key="13">
    <source>
        <dbReference type="EMBL" id="SDP79756.1"/>
    </source>
</evidence>
<dbReference type="SUPFAM" id="SSF55021">
    <property type="entry name" value="ACT-like"/>
    <property type="match status" value="1"/>
</dbReference>
<dbReference type="PIRSF" id="PIRSF001500">
    <property type="entry name" value="Chor_mut_pdt_Ppr"/>
    <property type="match status" value="1"/>
</dbReference>
<protein>
    <recommendedName>
        <fullName evidence="3 10">Prephenate dehydratase</fullName>
        <shortName evidence="10">PDT</shortName>
        <ecNumber evidence="2 10">4.2.1.51</ecNumber>
    </recommendedName>
</protein>
<evidence type="ECO:0000259" key="12">
    <source>
        <dbReference type="PROSITE" id="PS51671"/>
    </source>
</evidence>
<evidence type="ECO:0000313" key="14">
    <source>
        <dbReference type="Proteomes" id="UP000182412"/>
    </source>
</evidence>
<dbReference type="Proteomes" id="UP000182412">
    <property type="component" value="Unassembled WGS sequence"/>
</dbReference>
<evidence type="ECO:0000256" key="4">
    <source>
        <dbReference type="ARBA" id="ARBA00022605"/>
    </source>
</evidence>
<dbReference type="EC" id="4.2.1.51" evidence="2 10"/>
<dbReference type="InterPro" id="IPR045865">
    <property type="entry name" value="ACT-like_dom_sf"/>
</dbReference>
<evidence type="ECO:0000256" key="6">
    <source>
        <dbReference type="ARBA" id="ARBA00023222"/>
    </source>
</evidence>
<dbReference type="Gene3D" id="3.30.70.260">
    <property type="match status" value="1"/>
</dbReference>
<feature type="site" description="Essential for prephenate dehydratase activity" evidence="9">
    <location>
        <position position="215"/>
    </location>
</feature>
<dbReference type="SUPFAM" id="SSF53850">
    <property type="entry name" value="Periplasmic binding protein-like II"/>
    <property type="match status" value="1"/>
</dbReference>